<dbReference type="InterPro" id="IPR011701">
    <property type="entry name" value="MFS"/>
</dbReference>
<feature type="transmembrane region" description="Helical" evidence="7">
    <location>
        <begin position="217"/>
        <end position="238"/>
    </location>
</feature>
<organism evidence="9 10">
    <name type="scientific">Brevibacillus ruminantium</name>
    <dbReference type="NCBI Taxonomy" id="2950604"/>
    <lineage>
        <taxon>Bacteria</taxon>
        <taxon>Bacillati</taxon>
        <taxon>Bacillota</taxon>
        <taxon>Bacilli</taxon>
        <taxon>Bacillales</taxon>
        <taxon>Paenibacillaceae</taxon>
        <taxon>Brevibacillus</taxon>
    </lineage>
</organism>
<evidence type="ECO:0000256" key="5">
    <source>
        <dbReference type="ARBA" id="ARBA00022989"/>
    </source>
</evidence>
<comment type="subcellular location">
    <subcellularLocation>
        <location evidence="1">Cell membrane</location>
        <topology evidence="1">Multi-pass membrane protein</topology>
    </subcellularLocation>
</comment>
<proteinExistence type="predicted"/>
<feature type="transmembrane region" description="Helical" evidence="7">
    <location>
        <begin position="82"/>
        <end position="101"/>
    </location>
</feature>
<dbReference type="InterPro" id="IPR036259">
    <property type="entry name" value="MFS_trans_sf"/>
</dbReference>
<evidence type="ECO:0000313" key="9">
    <source>
        <dbReference type="EMBL" id="USG64601.1"/>
    </source>
</evidence>
<feature type="transmembrane region" description="Helical" evidence="7">
    <location>
        <begin position="171"/>
        <end position="196"/>
    </location>
</feature>
<dbReference type="Proteomes" id="UP001056500">
    <property type="component" value="Chromosome"/>
</dbReference>
<evidence type="ECO:0000256" key="2">
    <source>
        <dbReference type="ARBA" id="ARBA00022448"/>
    </source>
</evidence>
<feature type="transmembrane region" description="Helical" evidence="7">
    <location>
        <begin position="142"/>
        <end position="165"/>
    </location>
</feature>
<dbReference type="Pfam" id="PF07690">
    <property type="entry name" value="MFS_1"/>
    <property type="match status" value="1"/>
</dbReference>
<evidence type="ECO:0000256" key="3">
    <source>
        <dbReference type="ARBA" id="ARBA00022475"/>
    </source>
</evidence>
<keyword evidence="6 7" id="KW-0472">Membrane</keyword>
<evidence type="ECO:0000256" key="1">
    <source>
        <dbReference type="ARBA" id="ARBA00004651"/>
    </source>
</evidence>
<evidence type="ECO:0000259" key="8">
    <source>
        <dbReference type="PROSITE" id="PS50850"/>
    </source>
</evidence>
<evidence type="ECO:0000256" key="4">
    <source>
        <dbReference type="ARBA" id="ARBA00022692"/>
    </source>
</evidence>
<evidence type="ECO:0000256" key="6">
    <source>
        <dbReference type="ARBA" id="ARBA00023136"/>
    </source>
</evidence>
<keyword evidence="4 7" id="KW-0812">Transmembrane</keyword>
<accession>A0ABY4WIX7</accession>
<feature type="transmembrane region" description="Helical" evidence="7">
    <location>
        <begin position="341"/>
        <end position="360"/>
    </location>
</feature>
<dbReference type="PANTHER" id="PTHR23517:SF2">
    <property type="entry name" value="MULTIDRUG RESISTANCE PROTEIN MDTH"/>
    <property type="match status" value="1"/>
</dbReference>
<gene>
    <name evidence="9" type="ORF">NDK47_21025</name>
</gene>
<feature type="transmembrane region" description="Helical" evidence="7">
    <location>
        <begin position="15"/>
        <end position="39"/>
    </location>
</feature>
<keyword evidence="10" id="KW-1185">Reference proteome</keyword>
<feature type="transmembrane region" description="Helical" evidence="7">
    <location>
        <begin position="51"/>
        <end position="75"/>
    </location>
</feature>
<feature type="domain" description="Major facilitator superfamily (MFS) profile" evidence="8">
    <location>
        <begin position="17"/>
        <end position="403"/>
    </location>
</feature>
<dbReference type="InterPro" id="IPR050171">
    <property type="entry name" value="MFS_Transporters"/>
</dbReference>
<feature type="transmembrane region" description="Helical" evidence="7">
    <location>
        <begin position="285"/>
        <end position="305"/>
    </location>
</feature>
<feature type="transmembrane region" description="Helical" evidence="7">
    <location>
        <begin position="250"/>
        <end position="273"/>
    </location>
</feature>
<dbReference type="RefSeq" id="WP_251871713.1">
    <property type="nucleotide sequence ID" value="NZ_CP098755.1"/>
</dbReference>
<feature type="transmembrane region" description="Helical" evidence="7">
    <location>
        <begin position="311"/>
        <end position="329"/>
    </location>
</feature>
<dbReference type="SUPFAM" id="SSF103473">
    <property type="entry name" value="MFS general substrate transporter"/>
    <property type="match status" value="1"/>
</dbReference>
<keyword evidence="5 7" id="KW-1133">Transmembrane helix</keyword>
<dbReference type="EMBL" id="CP098755">
    <property type="protein sequence ID" value="USG64601.1"/>
    <property type="molecule type" value="Genomic_DNA"/>
</dbReference>
<dbReference type="InterPro" id="IPR020846">
    <property type="entry name" value="MFS_dom"/>
</dbReference>
<name>A0ABY4WIX7_9BACL</name>
<keyword evidence="2" id="KW-0813">Transport</keyword>
<evidence type="ECO:0000313" key="10">
    <source>
        <dbReference type="Proteomes" id="UP001056500"/>
    </source>
</evidence>
<dbReference type="PANTHER" id="PTHR23517">
    <property type="entry name" value="RESISTANCE PROTEIN MDTM, PUTATIVE-RELATED-RELATED"/>
    <property type="match status" value="1"/>
</dbReference>
<evidence type="ECO:0000256" key="7">
    <source>
        <dbReference type="SAM" id="Phobius"/>
    </source>
</evidence>
<protein>
    <submittedName>
        <fullName evidence="9">MFS transporter</fullName>
    </submittedName>
</protein>
<reference evidence="9" key="1">
    <citation type="submission" date="2022-06" db="EMBL/GenBank/DDBJ databases">
        <title>Genome sequencing of Brevibacillus sp. BB3-R1.</title>
        <authorList>
            <person name="Heo J."/>
            <person name="Lee D."/>
            <person name="Won M."/>
            <person name="Han B.-H."/>
            <person name="Hong S.-B."/>
            <person name="Kwon S.-W."/>
        </authorList>
    </citation>
    <scope>NUCLEOTIDE SEQUENCE</scope>
    <source>
        <strain evidence="9">BB3-R1</strain>
    </source>
</reference>
<sequence>MEGISDKATDNKLNFGIWVMLIGTFFVVVADFMIIPYYAIYFTETMKYSVFFSGMALSTFSISSKVANFTGGYLIDRFRPEIFINLGFILMIIAYISLIFINVQFLFIIALMLLGFGDGCIGIAMKYKLIAQSETPAQKARMFALISICFNLGSMVGPLIGFLLVGLSYKLAFTCIAILYLLTYISIRLFTLPSAATEKRQLNVKEDFKEIASHKQFVSFMLLVIGFFIVFSQFQFSIPVILKSIYQSDAAFKISTIFALNGLVIVLLQYPIVRRLENHNMLRTSLVGFSLVLLAFTLIAISQFLNLGFSMIYLSIFVFTVGEIMFNTFSNSYVSTISPKGRLATYLGFIGLASGLGSFFGNSISGNLIPTLLAVNKHYLVWIVFVVMGLLLMGVYFFMRKLLLKNEVEEIQNAN</sequence>
<dbReference type="PROSITE" id="PS50850">
    <property type="entry name" value="MFS"/>
    <property type="match status" value="1"/>
</dbReference>
<feature type="transmembrane region" description="Helical" evidence="7">
    <location>
        <begin position="380"/>
        <end position="399"/>
    </location>
</feature>
<dbReference type="Gene3D" id="1.20.1250.20">
    <property type="entry name" value="MFS general substrate transporter like domains"/>
    <property type="match status" value="1"/>
</dbReference>
<keyword evidence="3" id="KW-1003">Cell membrane</keyword>
<feature type="transmembrane region" description="Helical" evidence="7">
    <location>
        <begin position="107"/>
        <end position="130"/>
    </location>
</feature>